<keyword evidence="12 20" id="KW-1133">Transmembrane helix</keyword>
<evidence type="ECO:0000256" key="14">
    <source>
        <dbReference type="ARBA" id="ARBA00056116"/>
    </source>
</evidence>
<dbReference type="PROSITE" id="PS50089">
    <property type="entry name" value="ZF_RING_2"/>
    <property type="match status" value="1"/>
</dbReference>
<evidence type="ECO:0000256" key="19">
    <source>
        <dbReference type="PROSITE-ProRule" id="PRU00175"/>
    </source>
</evidence>
<dbReference type="InterPro" id="IPR013083">
    <property type="entry name" value="Znf_RING/FYVE/PHD"/>
</dbReference>
<evidence type="ECO:0000256" key="20">
    <source>
        <dbReference type="SAM" id="Phobius"/>
    </source>
</evidence>
<dbReference type="HOGENOM" id="CLU_108607_0_0_1"/>
<evidence type="ECO:0000256" key="15">
    <source>
        <dbReference type="ARBA" id="ARBA00063126"/>
    </source>
</evidence>
<dbReference type="InterPro" id="IPR001841">
    <property type="entry name" value="Znf_RING"/>
</dbReference>
<dbReference type="AlphaFoldDB" id="W7HYD6"/>
<dbReference type="GO" id="GO:0043161">
    <property type="term" value="P:proteasome-mediated ubiquitin-dependent protein catabolic process"/>
    <property type="evidence" value="ECO:0007669"/>
    <property type="project" value="TreeGrafter"/>
</dbReference>
<dbReference type="FunFam" id="3.30.40.10:FF:000626">
    <property type="entry name" value="Transmembrane ubiquitin ligase 1"/>
    <property type="match status" value="1"/>
</dbReference>
<keyword evidence="11" id="KW-0862">Zinc</keyword>
<dbReference type="Pfam" id="PF13639">
    <property type="entry name" value="zf-RING_2"/>
    <property type="match status" value="1"/>
</dbReference>
<keyword evidence="5" id="KW-0808">Transferase</keyword>
<evidence type="ECO:0000256" key="3">
    <source>
        <dbReference type="ARBA" id="ARBA00004906"/>
    </source>
</evidence>
<comment type="function">
    <text evidence="14">Catalytic component of the DSC E3 ubiquitin ligase complex which is required for the srbA transcriptional activator proteolytic cleavage to release the soluble transcription factor from the membrane in low oxygen or sterol conditions. Required for growth during hypoxia and triazole drug susceptibility, as well as for virulence in a murine model of invasive pulmonary aspergillosis (IPA).</text>
</comment>
<reference evidence="22 23" key="1">
    <citation type="submission" date="2013-05" db="EMBL/GenBank/DDBJ databases">
        <title>Drechslerella stenobrocha genome reveals carnivorous origination and mechanical trapping mechanism of predatory fungi.</title>
        <authorList>
            <person name="Liu X."/>
            <person name="Zhang W."/>
            <person name="Liu K."/>
        </authorList>
    </citation>
    <scope>NUCLEOTIDE SEQUENCE [LARGE SCALE GENOMIC DNA]</scope>
    <source>
        <strain evidence="22 23">248</strain>
    </source>
</reference>
<evidence type="ECO:0000256" key="13">
    <source>
        <dbReference type="ARBA" id="ARBA00023136"/>
    </source>
</evidence>
<dbReference type="GO" id="GO:0061630">
    <property type="term" value="F:ubiquitin protein ligase activity"/>
    <property type="evidence" value="ECO:0007669"/>
    <property type="project" value="UniProtKB-EC"/>
</dbReference>
<evidence type="ECO:0000256" key="16">
    <source>
        <dbReference type="ARBA" id="ARBA00071072"/>
    </source>
</evidence>
<comment type="subunit">
    <text evidence="15">Component of the DSC E3 ubiquitin ligase complex composed of dscA, dscB, dscC and dscD.</text>
</comment>
<keyword evidence="9 19" id="KW-0863">Zinc-finger</keyword>
<keyword evidence="6 20" id="KW-0812">Transmembrane</keyword>
<comment type="subcellular location">
    <subcellularLocation>
        <location evidence="2">Endomembrane system</location>
        <topology evidence="2">Multi-pass membrane protein</topology>
    </subcellularLocation>
</comment>
<evidence type="ECO:0000256" key="4">
    <source>
        <dbReference type="ARBA" id="ARBA00012483"/>
    </source>
</evidence>
<dbReference type="PANTHER" id="PTHR22763">
    <property type="entry name" value="RING ZINC FINGER PROTEIN"/>
    <property type="match status" value="1"/>
</dbReference>
<evidence type="ECO:0000256" key="6">
    <source>
        <dbReference type="ARBA" id="ARBA00022692"/>
    </source>
</evidence>
<dbReference type="InterPro" id="IPR021319">
    <property type="entry name" value="DUF2921"/>
</dbReference>
<dbReference type="SMART" id="SM00184">
    <property type="entry name" value="RING"/>
    <property type="match status" value="1"/>
</dbReference>
<evidence type="ECO:0000256" key="8">
    <source>
        <dbReference type="ARBA" id="ARBA00022729"/>
    </source>
</evidence>
<evidence type="ECO:0000256" key="1">
    <source>
        <dbReference type="ARBA" id="ARBA00000900"/>
    </source>
</evidence>
<keyword evidence="13 20" id="KW-0472">Membrane</keyword>
<sequence length="256" mass="28028">MFLVVTGFLLIYSISLPLLLRNGIQRSALFLSLSFWVPQIYRNTYRNCRKGLKWEFVFGMSACRVIAVWYFYGYVDNVAFARPVRWIVWAGAGWVWCQIWVLGVQEMLGPRFLVPEGLFPPAYDYYPVLPADDLERALAGASGGGSGNGSSPVSPVGGAVGKGRGMHRSFDCAICMQSVEVPVVPVVDAADAEAGARVAAGEAKGVVGGLLGQGVYVGRRSYMVTPCRHVFHSACLEGWMRVRLQCPICRNTLPPI</sequence>
<dbReference type="Proteomes" id="UP000024837">
    <property type="component" value="Unassembled WGS sequence"/>
</dbReference>
<accession>W7HYD6</accession>
<dbReference type="PANTHER" id="PTHR22763:SF162">
    <property type="entry name" value="TRANSMEMBRANE E3 UBIQUITIN-PROTEIN LIGASE 1"/>
    <property type="match status" value="1"/>
</dbReference>
<proteinExistence type="predicted"/>
<dbReference type="EMBL" id="KI966381">
    <property type="protein sequence ID" value="EWC48494.1"/>
    <property type="molecule type" value="Genomic_DNA"/>
</dbReference>
<gene>
    <name evidence="22" type="ORF">DRE_07743</name>
</gene>
<comment type="pathway">
    <text evidence="3">Protein modification; protein ubiquitination.</text>
</comment>
<evidence type="ECO:0000256" key="12">
    <source>
        <dbReference type="ARBA" id="ARBA00022989"/>
    </source>
</evidence>
<evidence type="ECO:0000256" key="17">
    <source>
        <dbReference type="ARBA" id="ARBA00077885"/>
    </source>
</evidence>
<feature type="domain" description="RING-type" evidence="21">
    <location>
        <begin position="172"/>
        <end position="250"/>
    </location>
</feature>
<dbReference type="SUPFAM" id="SSF57850">
    <property type="entry name" value="RING/U-box"/>
    <property type="match status" value="1"/>
</dbReference>
<dbReference type="GO" id="GO:0012505">
    <property type="term" value="C:endomembrane system"/>
    <property type="evidence" value="ECO:0007669"/>
    <property type="project" value="UniProtKB-SubCell"/>
</dbReference>
<evidence type="ECO:0000259" key="21">
    <source>
        <dbReference type="PROSITE" id="PS50089"/>
    </source>
</evidence>
<evidence type="ECO:0000313" key="23">
    <source>
        <dbReference type="Proteomes" id="UP000024837"/>
    </source>
</evidence>
<evidence type="ECO:0000256" key="10">
    <source>
        <dbReference type="ARBA" id="ARBA00022786"/>
    </source>
</evidence>
<dbReference type="Pfam" id="PF11145">
    <property type="entry name" value="DUF2921"/>
    <property type="match status" value="1"/>
</dbReference>
<organism evidence="22 23">
    <name type="scientific">Drechslerella stenobrocha 248</name>
    <dbReference type="NCBI Taxonomy" id="1043628"/>
    <lineage>
        <taxon>Eukaryota</taxon>
        <taxon>Fungi</taxon>
        <taxon>Dikarya</taxon>
        <taxon>Ascomycota</taxon>
        <taxon>Pezizomycotina</taxon>
        <taxon>Orbiliomycetes</taxon>
        <taxon>Orbiliales</taxon>
        <taxon>Orbiliaceae</taxon>
        <taxon>Drechslerella</taxon>
    </lineage>
</organism>
<feature type="transmembrane region" description="Helical" evidence="20">
    <location>
        <begin position="84"/>
        <end position="103"/>
    </location>
</feature>
<protein>
    <recommendedName>
        <fullName evidence="16">DSC E3 ubiquitin ligase complex subunit A</fullName>
        <ecNumber evidence="4">2.3.2.27</ecNumber>
    </recommendedName>
    <alternativeName>
        <fullName evidence="17">Defective for SREBP cleavage protein A</fullName>
    </alternativeName>
    <alternativeName>
        <fullName evidence="18">RING-type E3 ubiquitin transferase dscA</fullName>
    </alternativeName>
</protein>
<evidence type="ECO:0000256" key="7">
    <source>
        <dbReference type="ARBA" id="ARBA00022723"/>
    </source>
</evidence>
<keyword evidence="23" id="KW-1185">Reference proteome</keyword>
<evidence type="ECO:0000256" key="11">
    <source>
        <dbReference type="ARBA" id="ARBA00022833"/>
    </source>
</evidence>
<keyword evidence="7" id="KW-0479">Metal-binding</keyword>
<evidence type="ECO:0000256" key="9">
    <source>
        <dbReference type="ARBA" id="ARBA00022771"/>
    </source>
</evidence>
<dbReference type="EC" id="2.3.2.27" evidence="4"/>
<keyword evidence="10" id="KW-0833">Ubl conjugation pathway</keyword>
<name>W7HYD6_9PEZI</name>
<evidence type="ECO:0000256" key="5">
    <source>
        <dbReference type="ARBA" id="ARBA00022679"/>
    </source>
</evidence>
<dbReference type="Gene3D" id="3.30.40.10">
    <property type="entry name" value="Zinc/RING finger domain, C3HC4 (zinc finger)"/>
    <property type="match status" value="1"/>
</dbReference>
<comment type="catalytic activity">
    <reaction evidence="1">
        <text>S-ubiquitinyl-[E2 ubiquitin-conjugating enzyme]-L-cysteine + [acceptor protein]-L-lysine = [E2 ubiquitin-conjugating enzyme]-L-cysteine + N(6)-ubiquitinyl-[acceptor protein]-L-lysine.</text>
        <dbReference type="EC" id="2.3.2.27"/>
    </reaction>
</comment>
<evidence type="ECO:0000256" key="18">
    <source>
        <dbReference type="ARBA" id="ARBA00082128"/>
    </source>
</evidence>
<dbReference type="InterPro" id="IPR050731">
    <property type="entry name" value="HRD1_E3_ubiq-ligases"/>
</dbReference>
<evidence type="ECO:0000256" key="2">
    <source>
        <dbReference type="ARBA" id="ARBA00004127"/>
    </source>
</evidence>
<dbReference type="OrthoDB" id="9984778at2759"/>
<feature type="transmembrane region" description="Helical" evidence="20">
    <location>
        <begin position="53"/>
        <end position="72"/>
    </location>
</feature>
<keyword evidence="8" id="KW-0732">Signal</keyword>
<dbReference type="GO" id="GO:0008270">
    <property type="term" value="F:zinc ion binding"/>
    <property type="evidence" value="ECO:0007669"/>
    <property type="project" value="UniProtKB-KW"/>
</dbReference>
<evidence type="ECO:0000313" key="22">
    <source>
        <dbReference type="EMBL" id="EWC48494.1"/>
    </source>
</evidence>
<dbReference type="GO" id="GO:0044695">
    <property type="term" value="C:Dsc E3 ubiquitin ligase complex"/>
    <property type="evidence" value="ECO:0007669"/>
    <property type="project" value="TreeGrafter"/>
</dbReference>